<dbReference type="Pfam" id="PF13671">
    <property type="entry name" value="AAA_33"/>
    <property type="match status" value="1"/>
</dbReference>
<dbReference type="Proteomes" id="UP000199494">
    <property type="component" value="Unassembled WGS sequence"/>
</dbReference>
<protein>
    <submittedName>
        <fullName evidence="1">AAA domain-containing protein</fullName>
    </submittedName>
</protein>
<dbReference type="EMBL" id="FMZE01000007">
    <property type="protein sequence ID" value="SDD34905.1"/>
    <property type="molecule type" value="Genomic_DNA"/>
</dbReference>
<keyword evidence="2" id="KW-1185">Reference proteome</keyword>
<accession>A0A222VUD8</accession>
<sequence length="206" mass="22849">MNCPISDQLCLRLDRRALVVVAGLPGAGKSTLLRGLDAPPTVVVLDTDQLRTRLRAFFGPGIAYGWYRPLVHLLQILRLLFHAIRAKGPVVAHDPATGAVARCAFVLLGALSLRERHLLWIDCSVTEALAGQHKRGRVLLSWSFRRHARNATGTRDRIDAGRLPFGWHTATLTDRAKASKGLRLEIDEPAGAGIRRRQADHRRGRR</sequence>
<dbReference type="InterPro" id="IPR027417">
    <property type="entry name" value="P-loop_NTPase"/>
</dbReference>
<dbReference type="RefSeq" id="WP_091807384.1">
    <property type="nucleotide sequence ID" value="NZ_CP016353.1"/>
</dbReference>
<dbReference type="SUPFAM" id="SSF52540">
    <property type="entry name" value="P-loop containing nucleoside triphosphate hydrolases"/>
    <property type="match status" value="1"/>
</dbReference>
<dbReference type="OrthoDB" id="3523587at2"/>
<name>A0A222VUD8_9PSEU</name>
<organism evidence="1 2">
    <name type="scientific">Prauserella marina</name>
    <dbReference type="NCBI Taxonomy" id="530584"/>
    <lineage>
        <taxon>Bacteria</taxon>
        <taxon>Bacillati</taxon>
        <taxon>Actinomycetota</taxon>
        <taxon>Actinomycetes</taxon>
        <taxon>Pseudonocardiales</taxon>
        <taxon>Pseudonocardiaceae</taxon>
        <taxon>Prauserella</taxon>
    </lineage>
</organism>
<dbReference type="KEGG" id="pmad:BAY61_23820"/>
<evidence type="ECO:0000313" key="2">
    <source>
        <dbReference type="Proteomes" id="UP000199494"/>
    </source>
</evidence>
<dbReference type="STRING" id="530584.SAMN05421630_107402"/>
<evidence type="ECO:0000313" key="1">
    <source>
        <dbReference type="EMBL" id="SDD34905.1"/>
    </source>
</evidence>
<reference evidence="1 2" key="1">
    <citation type="submission" date="2016-10" db="EMBL/GenBank/DDBJ databases">
        <authorList>
            <person name="de Groot N.N."/>
        </authorList>
    </citation>
    <scope>NUCLEOTIDE SEQUENCE [LARGE SCALE GENOMIC DNA]</scope>
    <source>
        <strain evidence="1 2">CGMCC 4.5506</strain>
    </source>
</reference>
<dbReference type="AlphaFoldDB" id="A0A222VUD8"/>
<dbReference type="Gene3D" id="3.40.50.300">
    <property type="entry name" value="P-loop containing nucleotide triphosphate hydrolases"/>
    <property type="match status" value="1"/>
</dbReference>
<gene>
    <name evidence="1" type="ORF">SAMN05421630_107402</name>
</gene>
<proteinExistence type="predicted"/>